<dbReference type="PANTHER" id="PTHR43280">
    <property type="entry name" value="ARAC-FAMILY TRANSCRIPTIONAL REGULATOR"/>
    <property type="match status" value="1"/>
</dbReference>
<name>A0ABN5PH83_9VIBR</name>
<dbReference type="Proteomes" id="UP000262832">
    <property type="component" value="Chromosome II"/>
</dbReference>
<dbReference type="PROSITE" id="PS01124">
    <property type="entry name" value="HTH_ARAC_FAMILY_2"/>
    <property type="match status" value="1"/>
</dbReference>
<evidence type="ECO:0000256" key="3">
    <source>
        <dbReference type="ARBA" id="ARBA00023163"/>
    </source>
</evidence>
<reference evidence="5 6" key="1">
    <citation type="submission" date="2018-08" db="EMBL/GenBank/DDBJ databases">
        <title>Genomic taxonomy of the Vibrionaceae family.</title>
        <authorList>
            <person name="Gomez-Gil B."/>
            <person name="Tanaka M."/>
            <person name="Sawabe T."/>
            <person name="Enciso-Ibarra K."/>
        </authorList>
    </citation>
    <scope>NUCLEOTIDE SEQUENCE [LARGE SCALE GENOMIC DNA]</scope>
    <source>
        <strain evidence="5 6">CAIM 1831</strain>
    </source>
</reference>
<dbReference type="SUPFAM" id="SSF51215">
    <property type="entry name" value="Regulatory protein AraC"/>
    <property type="match status" value="1"/>
</dbReference>
<dbReference type="InterPro" id="IPR020449">
    <property type="entry name" value="Tscrpt_reg_AraC-type_HTH"/>
</dbReference>
<dbReference type="SUPFAM" id="SSF46689">
    <property type="entry name" value="Homeodomain-like"/>
    <property type="match status" value="2"/>
</dbReference>
<protein>
    <submittedName>
        <fullName evidence="5">Helix-turn-helix domain-containing protein</fullName>
    </submittedName>
</protein>
<keyword evidence="3" id="KW-0804">Transcription</keyword>
<dbReference type="InterPro" id="IPR037923">
    <property type="entry name" value="HTH-like"/>
</dbReference>
<evidence type="ECO:0000313" key="6">
    <source>
        <dbReference type="Proteomes" id="UP000262832"/>
    </source>
</evidence>
<dbReference type="Gene3D" id="2.60.120.10">
    <property type="entry name" value="Jelly Rolls"/>
    <property type="match status" value="1"/>
</dbReference>
<keyword evidence="2" id="KW-0238">DNA-binding</keyword>
<keyword evidence="1" id="KW-0805">Transcription regulation</keyword>
<organism evidence="5 6">
    <name type="scientific">Vibrio alfacsensis</name>
    <dbReference type="NCBI Taxonomy" id="1074311"/>
    <lineage>
        <taxon>Bacteria</taxon>
        <taxon>Pseudomonadati</taxon>
        <taxon>Pseudomonadota</taxon>
        <taxon>Gammaproteobacteria</taxon>
        <taxon>Vibrionales</taxon>
        <taxon>Vibrionaceae</taxon>
        <taxon>Vibrio</taxon>
    </lineage>
</organism>
<accession>A0ABN5PH83</accession>
<gene>
    <name evidence="5" type="ORF">D1115_15855</name>
</gene>
<proteinExistence type="predicted"/>
<evidence type="ECO:0000313" key="5">
    <source>
        <dbReference type="EMBL" id="AXY02532.1"/>
    </source>
</evidence>
<sequence>MSITYQLKAHQKHTHLKFAYVDGHHHCDFAAHKHDFSELFLVVSGSGKHTVSGYEYPLRKGDVFIINGDIEHGFRDVNKLKIINLMFDSQTPFFEIPSMRQLSGYQAMFKVEPIARQTTEYKAKLTLDRKQQPEIEHLLAALKSEYQKAQPGFEVMLTSLMQQLVIALARMYQDQSEDLPQTTLALSRALVFIEQHFNDVEVNSDTIAKAAFISKRQLERLFRQFLNTSPNQYLRDVQLNYATKLLSEENERSVQHIAEQCGFADSNYFSKCFKQKFQQSPRSYRKKNRPDCYSRPKR</sequence>
<dbReference type="InterPro" id="IPR014710">
    <property type="entry name" value="RmlC-like_jellyroll"/>
</dbReference>
<dbReference type="Pfam" id="PF07883">
    <property type="entry name" value="Cupin_2"/>
    <property type="match status" value="1"/>
</dbReference>
<dbReference type="PRINTS" id="PR00032">
    <property type="entry name" value="HTHARAC"/>
</dbReference>
<feature type="domain" description="HTH araC/xylS-type" evidence="4">
    <location>
        <begin position="187"/>
        <end position="287"/>
    </location>
</feature>
<keyword evidence="6" id="KW-1185">Reference proteome</keyword>
<evidence type="ECO:0000256" key="2">
    <source>
        <dbReference type="ARBA" id="ARBA00023125"/>
    </source>
</evidence>
<dbReference type="RefSeq" id="WP_128812446.1">
    <property type="nucleotide sequence ID" value="NZ_CP032094.1"/>
</dbReference>
<dbReference type="EMBL" id="CP032094">
    <property type="protein sequence ID" value="AXY02532.1"/>
    <property type="molecule type" value="Genomic_DNA"/>
</dbReference>
<dbReference type="Gene3D" id="1.10.10.60">
    <property type="entry name" value="Homeodomain-like"/>
    <property type="match status" value="2"/>
</dbReference>
<dbReference type="SMART" id="SM00342">
    <property type="entry name" value="HTH_ARAC"/>
    <property type="match status" value="1"/>
</dbReference>
<dbReference type="InterPro" id="IPR013096">
    <property type="entry name" value="Cupin_2"/>
</dbReference>
<dbReference type="PANTHER" id="PTHR43280:SF28">
    <property type="entry name" value="HTH-TYPE TRANSCRIPTIONAL ACTIVATOR RHAS"/>
    <property type="match status" value="1"/>
</dbReference>
<evidence type="ECO:0000256" key="1">
    <source>
        <dbReference type="ARBA" id="ARBA00023015"/>
    </source>
</evidence>
<evidence type="ECO:0000259" key="4">
    <source>
        <dbReference type="PROSITE" id="PS01124"/>
    </source>
</evidence>
<dbReference type="Pfam" id="PF12833">
    <property type="entry name" value="HTH_18"/>
    <property type="match status" value="1"/>
</dbReference>
<dbReference type="InterPro" id="IPR009057">
    <property type="entry name" value="Homeodomain-like_sf"/>
</dbReference>
<dbReference type="InterPro" id="IPR018060">
    <property type="entry name" value="HTH_AraC"/>
</dbReference>